<evidence type="ECO:0000313" key="1">
    <source>
        <dbReference type="EMBL" id="MFC0634595.1"/>
    </source>
</evidence>
<evidence type="ECO:0000313" key="2">
    <source>
        <dbReference type="Proteomes" id="UP001589906"/>
    </source>
</evidence>
<dbReference type="RefSeq" id="WP_376836640.1">
    <property type="nucleotide sequence ID" value="NZ_JBHLSW010000007.1"/>
</dbReference>
<sequence>MNYRHSFHAGNFADLVKHAVLISLTRALAPKGSLTVVDTHAGAGLYDLDGDAKRSREAEEGVLRLMGADDLPEPLARLKAEVRALNPDGRTRWYPGSPLLAARLMGEGRYLGFELNPPVAEALKDALADQTDAEAIEGDGYERAPTACRAPGLLLIDPPFERPDDYLRAAECAAETRRLRPGVAVAIWTPLKDLETFDGFLRALAKAGAGEALVVEARLRPLLNPMKMNGCAMVLIGAPGGVEAEARATAEWVVANLGDAGGKPNVWRT</sequence>
<gene>
    <name evidence="1" type="primary">rlmJ</name>
    <name evidence="1" type="ORF">ACFFGE_12005</name>
</gene>
<dbReference type="Proteomes" id="UP001589906">
    <property type="component" value="Unassembled WGS sequence"/>
</dbReference>
<dbReference type="Gene3D" id="3.40.50.150">
    <property type="entry name" value="Vaccinia Virus protein VP39"/>
    <property type="match status" value="1"/>
</dbReference>
<dbReference type="Pfam" id="PF04378">
    <property type="entry name" value="RsmJ"/>
    <property type="match status" value="1"/>
</dbReference>
<comment type="caution">
    <text evidence="1">The sequence shown here is derived from an EMBL/GenBank/DDBJ whole genome shotgun (WGS) entry which is preliminary data.</text>
</comment>
<protein>
    <submittedName>
        <fullName evidence="1">23S rRNA (Adenine(2030)-N(6))-methyltransferase RlmJ</fullName>
    </submittedName>
</protein>
<dbReference type="EMBL" id="JBHLSW010000007">
    <property type="protein sequence ID" value="MFC0634595.1"/>
    <property type="molecule type" value="Genomic_DNA"/>
</dbReference>
<proteinExistence type="predicted"/>
<accession>A0ABV6R4P3</accession>
<organism evidence="1 2">
    <name type="scientific">Brevundimonas balnearis</name>
    <dbReference type="NCBI Taxonomy" id="1572858"/>
    <lineage>
        <taxon>Bacteria</taxon>
        <taxon>Pseudomonadati</taxon>
        <taxon>Pseudomonadota</taxon>
        <taxon>Alphaproteobacteria</taxon>
        <taxon>Caulobacterales</taxon>
        <taxon>Caulobacteraceae</taxon>
        <taxon>Brevundimonas</taxon>
    </lineage>
</organism>
<dbReference type="SUPFAM" id="SSF53335">
    <property type="entry name" value="S-adenosyl-L-methionine-dependent methyltransferases"/>
    <property type="match status" value="1"/>
</dbReference>
<dbReference type="InterPro" id="IPR029063">
    <property type="entry name" value="SAM-dependent_MTases_sf"/>
</dbReference>
<keyword evidence="2" id="KW-1185">Reference proteome</keyword>
<dbReference type="InterPro" id="IPR007473">
    <property type="entry name" value="RlmJ"/>
</dbReference>
<reference evidence="1 2" key="1">
    <citation type="submission" date="2024-09" db="EMBL/GenBank/DDBJ databases">
        <authorList>
            <person name="Sun Q."/>
            <person name="Mori K."/>
        </authorList>
    </citation>
    <scope>NUCLEOTIDE SEQUENCE [LARGE SCALE GENOMIC DNA]</scope>
    <source>
        <strain evidence="1 2">NCAIM B.02621</strain>
    </source>
</reference>
<dbReference type="PANTHER" id="PTHR37426:SF1">
    <property type="entry name" value="RIBOSOMAL RNA LARGE SUBUNIT METHYLTRANSFERASE J"/>
    <property type="match status" value="1"/>
</dbReference>
<name>A0ABV6R4P3_9CAUL</name>
<dbReference type="PANTHER" id="PTHR37426">
    <property type="entry name" value="RIBOSOMAL RNA LARGE SUBUNIT METHYLTRANSFERASE J"/>
    <property type="match status" value="1"/>
</dbReference>